<organism evidence="1 2">
    <name type="scientific">Pseudaeromonas paramecii</name>
    <dbReference type="NCBI Taxonomy" id="2138166"/>
    <lineage>
        <taxon>Bacteria</taxon>
        <taxon>Pseudomonadati</taxon>
        <taxon>Pseudomonadota</taxon>
        <taxon>Gammaproteobacteria</taxon>
        <taxon>Aeromonadales</taxon>
        <taxon>Aeromonadaceae</taxon>
        <taxon>Pseudaeromonas</taxon>
    </lineage>
</organism>
<dbReference type="Proteomes" id="UP001501321">
    <property type="component" value="Unassembled WGS sequence"/>
</dbReference>
<dbReference type="EMBL" id="BAABFC010000022">
    <property type="protein sequence ID" value="GAA4502779.1"/>
    <property type="molecule type" value="Genomic_DNA"/>
</dbReference>
<accession>A0ABP8QFY4</accession>
<protein>
    <submittedName>
        <fullName evidence="1">YaeQ family protein</fullName>
    </submittedName>
</protein>
<keyword evidence="2" id="KW-1185">Reference proteome</keyword>
<dbReference type="SMART" id="SM01322">
    <property type="entry name" value="YaeQ"/>
    <property type="match status" value="1"/>
</dbReference>
<dbReference type="PIRSF" id="PIRSF011484">
    <property type="entry name" value="YaeQ"/>
    <property type="match status" value="1"/>
</dbReference>
<dbReference type="InterPro" id="IPR011335">
    <property type="entry name" value="Restrct_endonuc-II-like"/>
</dbReference>
<gene>
    <name evidence="1" type="ORF">GCM10023095_28060</name>
</gene>
<dbReference type="InterPro" id="IPR009822">
    <property type="entry name" value="YaeQ"/>
</dbReference>
<proteinExistence type="predicted"/>
<dbReference type="SUPFAM" id="SSF52980">
    <property type="entry name" value="Restriction endonuclease-like"/>
    <property type="match status" value="1"/>
</dbReference>
<reference evidence="2" key="1">
    <citation type="journal article" date="2019" name="Int. J. Syst. Evol. Microbiol.">
        <title>The Global Catalogue of Microorganisms (GCM) 10K type strain sequencing project: providing services to taxonomists for standard genome sequencing and annotation.</title>
        <authorList>
            <consortium name="The Broad Institute Genomics Platform"/>
            <consortium name="The Broad Institute Genome Sequencing Center for Infectious Disease"/>
            <person name="Wu L."/>
            <person name="Ma J."/>
        </authorList>
    </citation>
    <scope>NUCLEOTIDE SEQUENCE [LARGE SCALE GENOMIC DNA]</scope>
    <source>
        <strain evidence="2">JCM 32226</strain>
    </source>
</reference>
<dbReference type="CDD" id="cd22368">
    <property type="entry name" value="YaeQ-like"/>
    <property type="match status" value="1"/>
</dbReference>
<dbReference type="InterPro" id="IPR038590">
    <property type="entry name" value="YaeQ_sf"/>
</dbReference>
<evidence type="ECO:0000313" key="2">
    <source>
        <dbReference type="Proteomes" id="UP001501321"/>
    </source>
</evidence>
<dbReference type="Gene3D" id="3.10.640.10">
    <property type="entry name" value="Restriction endonuclease-like alpha-beta roll domain"/>
    <property type="match status" value="1"/>
</dbReference>
<comment type="caution">
    <text evidence="1">The sequence shown here is derived from an EMBL/GenBank/DDBJ whole genome shotgun (WGS) entry which is preliminary data.</text>
</comment>
<dbReference type="Pfam" id="PF07152">
    <property type="entry name" value="YaeQ"/>
    <property type="match status" value="1"/>
</dbReference>
<dbReference type="PANTHER" id="PTHR38784">
    <property type="entry name" value="SUCROSE PHOSPHORYLASE"/>
    <property type="match status" value="1"/>
</dbReference>
<evidence type="ECO:0000313" key="1">
    <source>
        <dbReference type="EMBL" id="GAA4502779.1"/>
    </source>
</evidence>
<dbReference type="RefSeq" id="WP_345014225.1">
    <property type="nucleotide sequence ID" value="NZ_BAABFC010000022.1"/>
</dbReference>
<sequence>MALKATIFKVNLNVADTDRGVYLQCPLTLARHPSETDERMMVRLLAWALNADERLEFTKGLCADDEPELWLKSYAGEIEHWIEVGLPDERRLKKACHRAKQVTLYAYGGRAVSVWWQQNSQALQRYDNLTIIELASDSTQQLAAAAERAMECQVTITDGDVWLSCGDINLQLDWTRRYPV</sequence>
<dbReference type="PANTHER" id="PTHR38784:SF1">
    <property type="entry name" value="SUCROSE PHOSPHORYLASE"/>
    <property type="match status" value="1"/>
</dbReference>
<name>A0ABP8QFY4_9GAMM</name>